<proteinExistence type="predicted"/>
<comment type="caution">
    <text evidence="1">The sequence shown here is derived from an EMBL/GenBank/DDBJ whole genome shotgun (WGS) entry which is preliminary data.</text>
</comment>
<name>A0A0F9D7J3_9ZZZZ</name>
<evidence type="ECO:0000313" key="1">
    <source>
        <dbReference type="EMBL" id="KKL57554.1"/>
    </source>
</evidence>
<gene>
    <name evidence="1" type="ORF">LCGC14_2234230</name>
</gene>
<accession>A0A0F9D7J3</accession>
<dbReference type="AlphaFoldDB" id="A0A0F9D7J3"/>
<protein>
    <submittedName>
        <fullName evidence="1">Uncharacterized protein</fullName>
    </submittedName>
</protein>
<reference evidence="1" key="1">
    <citation type="journal article" date="2015" name="Nature">
        <title>Complex archaea that bridge the gap between prokaryotes and eukaryotes.</title>
        <authorList>
            <person name="Spang A."/>
            <person name="Saw J.H."/>
            <person name="Jorgensen S.L."/>
            <person name="Zaremba-Niedzwiedzka K."/>
            <person name="Martijn J."/>
            <person name="Lind A.E."/>
            <person name="van Eijk R."/>
            <person name="Schleper C."/>
            <person name="Guy L."/>
            <person name="Ettema T.J."/>
        </authorList>
    </citation>
    <scope>NUCLEOTIDE SEQUENCE</scope>
</reference>
<organism evidence="1">
    <name type="scientific">marine sediment metagenome</name>
    <dbReference type="NCBI Taxonomy" id="412755"/>
    <lineage>
        <taxon>unclassified sequences</taxon>
        <taxon>metagenomes</taxon>
        <taxon>ecological metagenomes</taxon>
    </lineage>
</organism>
<dbReference type="EMBL" id="LAZR01030125">
    <property type="protein sequence ID" value="KKL57554.1"/>
    <property type="molecule type" value="Genomic_DNA"/>
</dbReference>
<sequence>MVVVKKELSRVPISDGKGPYSNFMMIVKLSARDGTFSIELPEKIGKTLGKEFVTGKTLESVETAFSKSLKEYKKLLTKRKKVIWYEFKKVCNIRDEKGGCVLTRQEISFCEGTAVQLNYDIMYEHDVAGDKTLLWKNGNWTGKSIRDNPTYMDWTEDREQFFKDTKQFLEMLILRADKFFSSDKKTLLKMIDSKTRLLPEPKKETVKSS</sequence>